<dbReference type="PANTHER" id="PTHR31672:SF13">
    <property type="entry name" value="F-BOX PROTEIN CPR30-LIKE"/>
    <property type="match status" value="1"/>
</dbReference>
<comment type="caution">
    <text evidence="2">The sequence shown here is derived from an EMBL/GenBank/DDBJ whole genome shotgun (WGS) entry which is preliminary data.</text>
</comment>
<keyword evidence="3" id="KW-1185">Reference proteome</keyword>
<organism evidence="2 3">
    <name type="scientific">Actinidia rufa</name>
    <dbReference type="NCBI Taxonomy" id="165716"/>
    <lineage>
        <taxon>Eukaryota</taxon>
        <taxon>Viridiplantae</taxon>
        <taxon>Streptophyta</taxon>
        <taxon>Embryophyta</taxon>
        <taxon>Tracheophyta</taxon>
        <taxon>Spermatophyta</taxon>
        <taxon>Magnoliopsida</taxon>
        <taxon>eudicotyledons</taxon>
        <taxon>Gunneridae</taxon>
        <taxon>Pentapetalae</taxon>
        <taxon>asterids</taxon>
        <taxon>Ericales</taxon>
        <taxon>Actinidiaceae</taxon>
        <taxon>Actinidia</taxon>
    </lineage>
</organism>
<dbReference type="Pfam" id="PF07734">
    <property type="entry name" value="FBA_1"/>
    <property type="match status" value="1"/>
</dbReference>
<dbReference type="InterPro" id="IPR050796">
    <property type="entry name" value="SCF_F-box_component"/>
</dbReference>
<evidence type="ECO:0000313" key="3">
    <source>
        <dbReference type="Proteomes" id="UP000585474"/>
    </source>
</evidence>
<dbReference type="Proteomes" id="UP000585474">
    <property type="component" value="Unassembled WGS sequence"/>
</dbReference>
<dbReference type="PANTHER" id="PTHR31672">
    <property type="entry name" value="BNACNNG10540D PROTEIN"/>
    <property type="match status" value="1"/>
</dbReference>
<dbReference type="InterPro" id="IPR017451">
    <property type="entry name" value="F-box-assoc_interact_dom"/>
</dbReference>
<dbReference type="NCBIfam" id="TIGR01640">
    <property type="entry name" value="F_box_assoc_1"/>
    <property type="match status" value="1"/>
</dbReference>
<evidence type="ECO:0000259" key="1">
    <source>
        <dbReference type="Pfam" id="PF07734"/>
    </source>
</evidence>
<gene>
    <name evidence="2" type="ORF">Acr_00g0012460</name>
</gene>
<dbReference type="OrthoDB" id="1867629at2759"/>
<dbReference type="EMBL" id="BJWL01000124">
    <property type="protein sequence ID" value="GFS30532.1"/>
    <property type="molecule type" value="Genomic_DNA"/>
</dbReference>
<proteinExistence type="predicted"/>
<accession>A0A7J0D9S3</accession>
<dbReference type="AlphaFoldDB" id="A0A7J0D9S3"/>
<evidence type="ECO:0000313" key="2">
    <source>
        <dbReference type="EMBL" id="GFS30532.1"/>
    </source>
</evidence>
<name>A0A7J0D9S3_9ERIC</name>
<protein>
    <recommendedName>
        <fullName evidence="1">F-box associated beta-propeller type 1 domain-containing protein</fullName>
    </recommendedName>
</protein>
<reference evidence="3" key="1">
    <citation type="submission" date="2019-07" db="EMBL/GenBank/DDBJ databases">
        <title>De Novo Assembly of kiwifruit Actinidia rufa.</title>
        <authorList>
            <person name="Sugita-Konishi S."/>
            <person name="Sato K."/>
            <person name="Mori E."/>
            <person name="Abe Y."/>
            <person name="Kisaki G."/>
            <person name="Hamano K."/>
            <person name="Suezawa K."/>
            <person name="Otani M."/>
            <person name="Fukuda T."/>
            <person name="Manabe T."/>
            <person name="Gomi K."/>
            <person name="Tabuchi M."/>
            <person name="Akimitsu K."/>
            <person name="Kataoka I."/>
        </authorList>
    </citation>
    <scope>NUCLEOTIDE SEQUENCE [LARGE SCALE GENOMIC DNA]</scope>
    <source>
        <strain evidence="3">cv. Fuchu</strain>
    </source>
</reference>
<feature type="domain" description="F-box associated beta-propeller type 1" evidence="1">
    <location>
        <begin position="6"/>
        <end position="151"/>
    </location>
</feature>
<dbReference type="InterPro" id="IPR006527">
    <property type="entry name" value="F-box-assoc_dom_typ1"/>
</dbReference>
<sequence>MRLANLCNPAMKVFRILPEPFYHTNRTGYLGFGFDPQTNDYKVIRVAVIPEYDYLSSHENDSTDSEVSKSQFKADNEKVQIYDLSTDGWREIDGVVPDDFVCQPHSPEFHTSLTGDFYWFAYDLHPDHDRDQAAMIVFHMSDELFEQKPVPEDCSWPVLNCAL</sequence>